<dbReference type="EMBL" id="DQ096248">
    <property type="protein sequence ID" value="AAZ40473.1"/>
    <property type="molecule type" value="Genomic_DNA"/>
</dbReference>
<accession>Q45WF5</accession>
<evidence type="ECO:0000313" key="16">
    <source>
        <dbReference type="FlyBase" id="FBgn0051779"/>
    </source>
</evidence>
<dbReference type="GO" id="GO:0007320">
    <property type="term" value="P:insemination"/>
    <property type="evidence" value="ECO:0007007"/>
    <property type="project" value="FlyBase"/>
</dbReference>
<dbReference type="Gene3D" id="4.10.410.10">
    <property type="entry name" value="Pancreatic trypsin inhibitor Kunitz domain"/>
    <property type="match status" value="1"/>
</dbReference>
<dbReference type="Pfam" id="PF00014">
    <property type="entry name" value="Kunitz_BPTI"/>
    <property type="match status" value="1"/>
</dbReference>
<dbReference type="GO" id="GO:0005615">
    <property type="term" value="C:extracellular space"/>
    <property type="evidence" value="ECO:0007005"/>
    <property type="project" value="FlyBase"/>
</dbReference>
<dbReference type="InterPro" id="IPR002223">
    <property type="entry name" value="Kunitz_BPTI"/>
</dbReference>
<evidence type="ECO:0000259" key="4">
    <source>
        <dbReference type="PROSITE" id="PS50279"/>
    </source>
</evidence>
<comment type="similarity">
    <text evidence="2">Belongs to the venom Kunitz-type family. 03 (sub-Kunitz) subfamily.</text>
</comment>
<dbReference type="EMBL" id="DQ096239">
    <property type="protein sequence ID" value="AAZ40464.1"/>
    <property type="molecule type" value="Genomic_DNA"/>
</dbReference>
<dbReference type="EMBL" id="DQ096249">
    <property type="protein sequence ID" value="AAZ40474.1"/>
    <property type="molecule type" value="Genomic_DNA"/>
</dbReference>
<feature type="domain" description="BPTI/Kunitz inhibitor" evidence="4">
    <location>
        <begin position="25"/>
        <end position="76"/>
    </location>
</feature>
<dbReference type="PROSITE" id="PS50279">
    <property type="entry name" value="BPTI_KUNITZ_2"/>
    <property type="match status" value="1"/>
</dbReference>
<dbReference type="InterPro" id="IPR020901">
    <property type="entry name" value="Prtase_inh_Kunz-CS"/>
</dbReference>
<dbReference type="PRINTS" id="PR00759">
    <property type="entry name" value="BASICPTASE"/>
</dbReference>
<evidence type="ECO:0000256" key="1">
    <source>
        <dbReference type="ARBA" id="ARBA00023157"/>
    </source>
</evidence>
<keyword evidence="3" id="KW-0732">Signal</keyword>
<protein>
    <submittedName>
        <fullName evidence="6">ACP24A4</fullName>
    </submittedName>
</protein>
<evidence type="ECO:0000313" key="6">
    <source>
        <dbReference type="EMBL" id="AAZ40466.1"/>
    </source>
</evidence>
<dbReference type="EMBL" id="DQ096241">
    <property type="protein sequence ID" value="AAZ40466.1"/>
    <property type="molecule type" value="Genomic_DNA"/>
</dbReference>
<reference evidence="6" key="1">
    <citation type="journal article" date="2005" name="Mol. Biol. Evol.">
        <title>Rapid evolution of genomic Acp complement in the melanogaster subgroup of Drosophila.</title>
        <authorList>
            <person name="Begun D.J."/>
            <person name="Lindfors H.A."/>
        </authorList>
    </citation>
    <scope>NUCLEOTIDE SEQUENCE</scope>
    <source>
        <strain evidence="12">BartholomewPark13</strain>
        <strain evidence="13">BartholomewPark20</strain>
        <strain evidence="6">Malawi10</strain>
        <strain evidence="7">Malawi25</strain>
        <strain evidence="5">Malawi3</strain>
        <strain evidence="8">Malawi46</strain>
        <strain evidence="9">Malawi60</strain>
        <strain evidence="14">Wolfskill32</strain>
        <strain evidence="15">Wolfskill50</strain>
        <strain evidence="11">Zimbabwe35</strain>
        <strain evidence="10">Zimbabwe5</strain>
    </source>
</reference>
<dbReference type="FunFam" id="4.10.410.10:FF:000050">
    <property type="entry name" value="Trypsin protease inhibitor-like 4"/>
    <property type="match status" value="1"/>
</dbReference>
<dbReference type="EMBL" id="DQ096244">
    <property type="protein sequence ID" value="AAZ40469.1"/>
    <property type="molecule type" value="Genomic_DNA"/>
</dbReference>
<evidence type="ECO:0000313" key="9">
    <source>
        <dbReference type="EMBL" id="AAZ40471.1"/>
    </source>
</evidence>
<dbReference type="InterPro" id="IPR051388">
    <property type="entry name" value="Serpin_venom_toxin"/>
</dbReference>
<evidence type="ECO:0000313" key="11">
    <source>
        <dbReference type="EMBL" id="AAZ40473.1"/>
    </source>
</evidence>
<evidence type="ECO:0000313" key="5">
    <source>
        <dbReference type="EMBL" id="AAZ40464.1"/>
    </source>
</evidence>
<dbReference type="PANTHER" id="PTHR46751">
    <property type="entry name" value="EPPIN"/>
    <property type="match status" value="1"/>
</dbReference>
<dbReference type="EMBL" id="DQ096254">
    <property type="protein sequence ID" value="AAZ40479.1"/>
    <property type="molecule type" value="Genomic_DNA"/>
</dbReference>
<evidence type="ECO:0000313" key="15">
    <source>
        <dbReference type="EMBL" id="AAZ40480.1"/>
    </source>
</evidence>
<dbReference type="MEROPS" id="I02.956"/>
<dbReference type="OrthoDB" id="7857975at2759"/>
<evidence type="ECO:0000313" key="14">
    <source>
        <dbReference type="EMBL" id="AAZ40479.1"/>
    </source>
</evidence>
<dbReference type="EMBL" id="DQ096242">
    <property type="protein sequence ID" value="AAZ40467.1"/>
    <property type="molecule type" value="Genomic_DNA"/>
</dbReference>
<dbReference type="SUPFAM" id="SSF57362">
    <property type="entry name" value="BPTI-like"/>
    <property type="match status" value="1"/>
</dbReference>
<evidence type="ECO:0000313" key="10">
    <source>
        <dbReference type="EMBL" id="AAZ40472.1"/>
    </source>
</evidence>
<dbReference type="EMBL" id="DQ096247">
    <property type="protein sequence ID" value="AAZ40472.1"/>
    <property type="molecule type" value="Genomic_DNA"/>
</dbReference>
<gene>
    <name evidence="6 16" type="primary">Acp24A4</name>
    <name evidence="16" type="ORF">CG31779</name>
</gene>
<dbReference type="SMART" id="SM00131">
    <property type="entry name" value="KU"/>
    <property type="match status" value="1"/>
</dbReference>
<evidence type="ECO:0000256" key="2">
    <source>
        <dbReference type="ARBA" id="ARBA00038506"/>
    </source>
</evidence>
<dbReference type="FlyBase" id="FBgn0051779">
    <property type="gene designation" value="Acp24A4"/>
</dbReference>
<organism evidence="6">
    <name type="scientific">Drosophila melanogaster</name>
    <name type="common">Fruit fly</name>
    <dbReference type="NCBI Taxonomy" id="7227"/>
    <lineage>
        <taxon>Eukaryota</taxon>
        <taxon>Metazoa</taxon>
        <taxon>Ecdysozoa</taxon>
        <taxon>Arthropoda</taxon>
        <taxon>Hexapoda</taxon>
        <taxon>Insecta</taxon>
        <taxon>Pterygota</taxon>
        <taxon>Neoptera</taxon>
        <taxon>Endopterygota</taxon>
        <taxon>Diptera</taxon>
        <taxon>Brachycera</taxon>
        <taxon>Muscomorpha</taxon>
        <taxon>Ephydroidea</taxon>
        <taxon>Drosophilidae</taxon>
        <taxon>Drosophila</taxon>
        <taxon>Sophophora</taxon>
    </lineage>
</organism>
<dbReference type="EMBL" id="DQ096246">
    <property type="protein sequence ID" value="AAZ40471.1"/>
    <property type="molecule type" value="Genomic_DNA"/>
</dbReference>
<proteinExistence type="inferred from homology"/>
<dbReference type="InterPro" id="IPR036880">
    <property type="entry name" value="Kunitz_BPTI_sf"/>
</dbReference>
<feature type="chain" id="PRO_5010138393" evidence="3">
    <location>
        <begin position="20"/>
        <end position="78"/>
    </location>
</feature>
<evidence type="ECO:0000256" key="3">
    <source>
        <dbReference type="SAM" id="SignalP"/>
    </source>
</evidence>
<dbReference type="CDD" id="cd00109">
    <property type="entry name" value="Kunitz-type"/>
    <property type="match status" value="1"/>
</dbReference>
<dbReference type="PANTHER" id="PTHR46751:SF1">
    <property type="entry name" value="WAP FOUR-DISULFIDE CORE DOMAIN PROTEIN 6A"/>
    <property type="match status" value="1"/>
</dbReference>
<dbReference type="AGR" id="FB:FBgn0051779"/>
<dbReference type="EMBL" id="DQ096251">
    <property type="protein sequence ID" value="AAZ40476.1"/>
    <property type="molecule type" value="Genomic_DNA"/>
</dbReference>
<feature type="signal peptide" evidence="3">
    <location>
        <begin position="1"/>
        <end position="19"/>
    </location>
</feature>
<name>Q45WF5_DROME</name>
<dbReference type="PROSITE" id="PS00280">
    <property type="entry name" value="BPTI_KUNITZ_1"/>
    <property type="match status" value="1"/>
</dbReference>
<dbReference type="HOGENOM" id="CLU_164133_0_2_1"/>
<dbReference type="VEuPathDB" id="VectorBase:FBgn0051779"/>
<keyword evidence="1" id="KW-1015">Disulfide bond</keyword>
<dbReference type="ExpressionAtlas" id="Q45WF5">
    <property type="expression patterns" value="baseline and differential"/>
</dbReference>
<evidence type="ECO:0000313" key="13">
    <source>
        <dbReference type="EMBL" id="AAZ40476.1"/>
    </source>
</evidence>
<dbReference type="GO" id="GO:0004867">
    <property type="term" value="F:serine-type endopeptidase inhibitor activity"/>
    <property type="evidence" value="ECO:0007669"/>
    <property type="project" value="InterPro"/>
</dbReference>
<evidence type="ECO:0000313" key="12">
    <source>
        <dbReference type="EMBL" id="AAZ40474.1"/>
    </source>
</evidence>
<evidence type="ECO:0000313" key="7">
    <source>
        <dbReference type="EMBL" id="AAZ40467.1"/>
    </source>
</evidence>
<dbReference type="EMBL" id="DQ096255">
    <property type="protein sequence ID" value="AAZ40480.1"/>
    <property type="molecule type" value="Genomic_DNA"/>
</dbReference>
<evidence type="ECO:0000313" key="8">
    <source>
        <dbReference type="EMBL" id="AAZ40469.1"/>
    </source>
</evidence>
<dbReference type="AlphaFoldDB" id="Q45WF5"/>
<sequence>MKLLILLFVFIALASNSLALKNEICGLPAAANGNCLALFSRWSYDAQYNVCFNFIYGGCQGNDNSFESQEECINKCVE</sequence>